<dbReference type="InterPro" id="IPR038404">
    <property type="entry name" value="TRAP_DctP_sf"/>
</dbReference>
<dbReference type="OrthoDB" id="9769667at2"/>
<evidence type="ECO:0000313" key="5">
    <source>
        <dbReference type="EMBL" id="AHY44010.1"/>
    </source>
</evidence>
<dbReference type="Pfam" id="PF03480">
    <property type="entry name" value="DctP"/>
    <property type="match status" value="1"/>
</dbReference>
<accession>A0A023WWB9</accession>
<feature type="binding site" evidence="3">
    <location>
        <position position="243"/>
    </location>
    <ligand>
        <name>substrate</name>
    </ligand>
</feature>
<dbReference type="PANTHER" id="PTHR33376">
    <property type="match status" value="1"/>
</dbReference>
<dbReference type="Gene3D" id="3.40.190.10">
    <property type="entry name" value="Periplasmic binding protein-like II"/>
    <property type="match status" value="1"/>
</dbReference>
<evidence type="ECO:0000256" key="3">
    <source>
        <dbReference type="PIRSR" id="PIRSR039026-2"/>
    </source>
</evidence>
<sequence length="361" mass="40174">MSTKNKLSRIACAIGATTLLGASLLSGVASAAEKIRWQVPLAFPSHLIGLSTPVKHLSESLKAVSGGDIQLRYYEPGELVPPFEIMDAVSSGKYPAGYTWIGYDQGTIPALPLYSGAPFNMEPPAHLAWYYQGDGKKLLEEIYAQRNIHPMLCSIIGPEGAGWFAKPIEKLEDFDGLRIRFAGIGGKVLEKLGASVTMVPGGEIYQALERKTIDATEFSQPAVDKMLGLDQIIKNYIMPGWHQTLTTSHLLVNKDVWDKLKPESRALIEMGCESATLKGFAESEWAQPTALRDYQKQGVKAQVLPEPVLRELQKVTDEVLDEMAAKDEMFKRVLTSQREFMKHHSIWHGMGYLPRDFYKYD</sequence>
<keyword evidence="1 4" id="KW-0732">Signal</keyword>
<dbReference type="PANTHER" id="PTHR33376:SF5">
    <property type="entry name" value="EXTRACYTOPLASMIC SOLUTE RECEPTOR PROTEIN"/>
    <property type="match status" value="1"/>
</dbReference>
<dbReference type="InterPro" id="IPR018389">
    <property type="entry name" value="DctP_fam"/>
</dbReference>
<feature type="binding site" evidence="3">
    <location>
        <position position="217"/>
    </location>
    <ligand>
        <name>substrate</name>
    </ligand>
</feature>
<dbReference type="PIRSF" id="PIRSF039026">
    <property type="entry name" value="SiaP"/>
    <property type="match status" value="1"/>
</dbReference>
<feature type="signal peptide" evidence="4">
    <location>
        <begin position="1"/>
        <end position="31"/>
    </location>
</feature>
<dbReference type="Gene3D" id="3.40.190.170">
    <property type="entry name" value="Bacterial extracellular solute-binding protein, family 7"/>
    <property type="match status" value="1"/>
</dbReference>
<feature type="binding site" evidence="2">
    <location>
        <position position="180"/>
    </location>
    <ligand>
        <name>substrate</name>
    </ligand>
</feature>
<dbReference type="RefSeq" id="WP_038662759.1">
    <property type="nucleotide sequence ID" value="NZ_BSTP01000017.1"/>
</dbReference>
<evidence type="ECO:0000313" key="6">
    <source>
        <dbReference type="Proteomes" id="UP000025238"/>
    </source>
</evidence>
<dbReference type="CDD" id="cd13604">
    <property type="entry name" value="PBP2_TRAP_ketoacid_lactate_like"/>
    <property type="match status" value="1"/>
</dbReference>
<name>A0A023WWB9_STUST</name>
<gene>
    <name evidence="5" type="ORF">UIB01_16605</name>
</gene>
<protein>
    <submittedName>
        <fullName evidence="5">C4-dicarboxylate ABC transporter</fullName>
    </submittedName>
</protein>
<feature type="chain" id="PRO_5001524884" evidence="4">
    <location>
        <begin position="32"/>
        <end position="361"/>
    </location>
</feature>
<evidence type="ECO:0000256" key="4">
    <source>
        <dbReference type="SAM" id="SignalP"/>
    </source>
</evidence>
<evidence type="ECO:0000256" key="2">
    <source>
        <dbReference type="PIRSR" id="PIRSR039026-1"/>
    </source>
</evidence>
<keyword evidence="3" id="KW-0479">Metal-binding</keyword>
<dbReference type="Proteomes" id="UP000025238">
    <property type="component" value="Chromosome"/>
</dbReference>
<dbReference type="KEGG" id="pstu:UIB01_16605"/>
<proteinExistence type="predicted"/>
<dbReference type="PATRIC" id="fig|316.97.peg.3324"/>
<evidence type="ECO:0000256" key="1">
    <source>
        <dbReference type="ARBA" id="ARBA00022729"/>
    </source>
</evidence>
<dbReference type="InterPro" id="IPR026289">
    <property type="entry name" value="SBP_TakP-like"/>
</dbReference>
<reference evidence="5 6" key="1">
    <citation type="submission" date="2014-03" db="EMBL/GenBank/DDBJ databases">
        <title>Complete genome sequence of Pseudomonas stutzeri 19SMN4.</title>
        <authorList>
            <person name="Brunet-Galmes I."/>
            <person name="Nogales B."/>
            <person name="Busquets A."/>
            <person name="Pena A."/>
            <person name="Gomila M."/>
            <person name="Garcia-Valdes E."/>
            <person name="Lalucat J."/>
            <person name="Bennasar A."/>
            <person name="Bosch R."/>
        </authorList>
    </citation>
    <scope>NUCLEOTIDE SEQUENCE [LARGE SCALE GENOMIC DNA]</scope>
    <source>
        <strain evidence="5 6">19SMN4</strain>
    </source>
</reference>
<feature type="binding site" evidence="3">
    <location>
        <position position="218"/>
    </location>
    <ligand>
        <name>Na(+)</name>
        <dbReference type="ChEBI" id="CHEBI:29101"/>
    </ligand>
</feature>
<dbReference type="GO" id="GO:0031317">
    <property type="term" value="C:tripartite ATP-independent periplasmic transporter complex"/>
    <property type="evidence" value="ECO:0007669"/>
    <property type="project" value="InterPro"/>
</dbReference>
<organism evidence="5 6">
    <name type="scientific">Stutzerimonas stutzeri</name>
    <name type="common">Pseudomonas stutzeri</name>
    <dbReference type="NCBI Taxonomy" id="316"/>
    <lineage>
        <taxon>Bacteria</taxon>
        <taxon>Pseudomonadati</taxon>
        <taxon>Pseudomonadota</taxon>
        <taxon>Gammaproteobacteria</taxon>
        <taxon>Pseudomonadales</taxon>
        <taxon>Pseudomonadaceae</taxon>
        <taxon>Stutzerimonas</taxon>
    </lineage>
</organism>
<dbReference type="EMBL" id="CP007509">
    <property type="protein sequence ID" value="AHY44010.1"/>
    <property type="molecule type" value="Genomic_DNA"/>
</dbReference>
<dbReference type="AlphaFoldDB" id="A0A023WWB9"/>
<dbReference type="GO" id="GO:0046872">
    <property type="term" value="F:metal ion binding"/>
    <property type="evidence" value="ECO:0007669"/>
    <property type="project" value="UniProtKB-KW"/>
</dbReference>
<feature type="binding site" evidence="2">
    <location>
        <position position="159"/>
    </location>
    <ligand>
        <name>substrate</name>
    </ligand>
</feature>
<dbReference type="GO" id="GO:0055085">
    <property type="term" value="P:transmembrane transport"/>
    <property type="evidence" value="ECO:0007669"/>
    <property type="project" value="InterPro"/>
</dbReference>